<evidence type="ECO:0000256" key="3">
    <source>
        <dbReference type="ARBA" id="ARBA00023125"/>
    </source>
</evidence>
<keyword evidence="7" id="KW-1185">Reference proteome</keyword>
<dbReference type="GO" id="GO:0003700">
    <property type="term" value="F:DNA-binding transcription factor activity"/>
    <property type="evidence" value="ECO:0007669"/>
    <property type="project" value="InterPro"/>
</dbReference>
<dbReference type="SUPFAM" id="SSF46785">
    <property type="entry name" value="Winged helix' DNA-binding domain"/>
    <property type="match status" value="1"/>
</dbReference>
<dbReference type="Proteomes" id="UP000195569">
    <property type="component" value="Unassembled WGS sequence"/>
</dbReference>
<comment type="caution">
    <text evidence="6">The sequence shown here is derived from an EMBL/GenBank/DDBJ whole genome shotgun (WGS) entry which is preliminary data.</text>
</comment>
<dbReference type="AlphaFoldDB" id="A0A1N7STY9"/>
<proteinExistence type="inferred from homology"/>
<name>A0A1N7STY9_9BURK</name>
<evidence type="ECO:0000256" key="1">
    <source>
        <dbReference type="ARBA" id="ARBA00009437"/>
    </source>
</evidence>
<dbReference type="Gene3D" id="3.40.190.290">
    <property type="match status" value="1"/>
</dbReference>
<dbReference type="SUPFAM" id="SSF53850">
    <property type="entry name" value="Periplasmic binding protein-like II"/>
    <property type="match status" value="1"/>
</dbReference>
<evidence type="ECO:0000313" key="7">
    <source>
        <dbReference type="Proteomes" id="UP000195569"/>
    </source>
</evidence>
<evidence type="ECO:0000313" key="6">
    <source>
        <dbReference type="EMBL" id="SIT50947.1"/>
    </source>
</evidence>
<evidence type="ECO:0000259" key="5">
    <source>
        <dbReference type="PROSITE" id="PS50931"/>
    </source>
</evidence>
<keyword evidence="4" id="KW-0804">Transcription</keyword>
<dbReference type="EMBL" id="CYGY02000096">
    <property type="protein sequence ID" value="SIT50947.1"/>
    <property type="molecule type" value="Genomic_DNA"/>
</dbReference>
<organism evidence="6 7">
    <name type="scientific">Paraburkholderia piptadeniae</name>
    <dbReference type="NCBI Taxonomy" id="1701573"/>
    <lineage>
        <taxon>Bacteria</taxon>
        <taxon>Pseudomonadati</taxon>
        <taxon>Pseudomonadota</taxon>
        <taxon>Betaproteobacteria</taxon>
        <taxon>Burkholderiales</taxon>
        <taxon>Burkholderiaceae</taxon>
        <taxon>Paraburkholderia</taxon>
    </lineage>
</organism>
<keyword evidence="2" id="KW-0805">Transcription regulation</keyword>
<evidence type="ECO:0000256" key="2">
    <source>
        <dbReference type="ARBA" id="ARBA00023015"/>
    </source>
</evidence>
<reference evidence="6" key="1">
    <citation type="submission" date="2016-12" db="EMBL/GenBank/DDBJ databases">
        <authorList>
            <person name="Moulin L."/>
        </authorList>
    </citation>
    <scope>NUCLEOTIDE SEQUENCE [LARGE SCALE GENOMIC DNA]</scope>
    <source>
        <strain evidence="6">STM 7183</strain>
    </source>
</reference>
<dbReference type="PANTHER" id="PTHR30419">
    <property type="entry name" value="HTH-TYPE TRANSCRIPTIONAL REGULATOR YBHD"/>
    <property type="match status" value="1"/>
</dbReference>
<dbReference type="PROSITE" id="PS50931">
    <property type="entry name" value="HTH_LYSR"/>
    <property type="match status" value="1"/>
</dbReference>
<dbReference type="InterPro" id="IPR000847">
    <property type="entry name" value="LysR_HTH_N"/>
</dbReference>
<dbReference type="FunFam" id="1.10.10.10:FF:000001">
    <property type="entry name" value="LysR family transcriptional regulator"/>
    <property type="match status" value="1"/>
</dbReference>
<dbReference type="Pfam" id="PF03466">
    <property type="entry name" value="LysR_substrate"/>
    <property type="match status" value="1"/>
</dbReference>
<dbReference type="CDD" id="cd05466">
    <property type="entry name" value="PBP2_LTTR_substrate"/>
    <property type="match status" value="1"/>
</dbReference>
<keyword evidence="3" id="KW-0238">DNA-binding</keyword>
<dbReference type="Gene3D" id="1.10.10.10">
    <property type="entry name" value="Winged helix-like DNA-binding domain superfamily/Winged helix DNA-binding domain"/>
    <property type="match status" value="1"/>
</dbReference>
<accession>A0A1N7STY9</accession>
<dbReference type="GO" id="GO:0003677">
    <property type="term" value="F:DNA binding"/>
    <property type="evidence" value="ECO:0007669"/>
    <property type="project" value="UniProtKB-KW"/>
</dbReference>
<dbReference type="InterPro" id="IPR036390">
    <property type="entry name" value="WH_DNA-bd_sf"/>
</dbReference>
<dbReference type="GO" id="GO:0005829">
    <property type="term" value="C:cytosol"/>
    <property type="evidence" value="ECO:0007669"/>
    <property type="project" value="TreeGrafter"/>
</dbReference>
<protein>
    <submittedName>
        <fullName evidence="6">Transcriptional regulator, LysR family</fullName>
    </submittedName>
</protein>
<dbReference type="OrthoDB" id="9786526at2"/>
<dbReference type="RefSeq" id="WP_087739528.1">
    <property type="nucleotide sequence ID" value="NZ_CYGY02000096.1"/>
</dbReference>
<dbReference type="Pfam" id="PF00126">
    <property type="entry name" value="HTH_1"/>
    <property type="match status" value="1"/>
</dbReference>
<sequence>MSLNAYEVFVAIAERGSFAAAAYQLSLSPSAVSHALASFEQELGFALFMRNRSGVRLTAGGEALLPTVREVLQCNDKLKQQASKLLGLESGTVRIGAFSSVSVMWLPNIIRTFTELYPNIQVVIEQGGYDDVAEWILKSQVDLGFITLPAAPGLDVTPLYADPLLCITPPGFEPRSKAYMTVAELAEHNVVLQGEDYGKETQQLLMSHKISVKSSARAIDDAAIIAIVESGLGVSVMPRLAMLNYRSSVQAFPFYPAESRAIVLASLSQEGLAPAAKAMHKHIADSIAAWTKREGGDQS</sequence>
<evidence type="ECO:0000256" key="4">
    <source>
        <dbReference type="ARBA" id="ARBA00023163"/>
    </source>
</evidence>
<dbReference type="InterPro" id="IPR050950">
    <property type="entry name" value="HTH-type_LysR_regulators"/>
</dbReference>
<comment type="similarity">
    <text evidence="1">Belongs to the LysR transcriptional regulatory family.</text>
</comment>
<dbReference type="PANTHER" id="PTHR30419:SF8">
    <property type="entry name" value="NITROGEN ASSIMILATION TRANSCRIPTIONAL ACTIVATOR-RELATED"/>
    <property type="match status" value="1"/>
</dbReference>
<dbReference type="InterPro" id="IPR005119">
    <property type="entry name" value="LysR_subst-bd"/>
</dbReference>
<dbReference type="InterPro" id="IPR036388">
    <property type="entry name" value="WH-like_DNA-bd_sf"/>
</dbReference>
<gene>
    <name evidence="6" type="ORF">BN2476_960098</name>
</gene>
<feature type="domain" description="HTH lysR-type" evidence="5">
    <location>
        <begin position="1"/>
        <end position="58"/>
    </location>
</feature>